<evidence type="ECO:0008006" key="5">
    <source>
        <dbReference type="Google" id="ProtNLM"/>
    </source>
</evidence>
<protein>
    <recommendedName>
        <fullName evidence="5">DUF3823 domain-containing protein</fullName>
    </recommendedName>
</protein>
<dbReference type="PROSITE" id="PS51257">
    <property type="entry name" value="PROKAR_LIPOPROTEIN"/>
    <property type="match status" value="1"/>
</dbReference>
<keyword evidence="4" id="KW-1185">Reference proteome</keyword>
<name>A0A0D0FZF6_9SPHI</name>
<comment type="caution">
    <text evidence="3">The sequence shown here is derived from an EMBL/GenBank/DDBJ whole genome shotgun (WGS) entry which is preliminary data.</text>
</comment>
<evidence type="ECO:0000313" key="3">
    <source>
        <dbReference type="EMBL" id="KIO77899.1"/>
    </source>
</evidence>
<evidence type="ECO:0000259" key="1">
    <source>
        <dbReference type="Pfam" id="PF12866"/>
    </source>
</evidence>
<dbReference type="OrthoDB" id="1433240at2"/>
<dbReference type="AlphaFoldDB" id="A0A0D0FZF6"/>
<feature type="domain" description="DUF3823" evidence="1">
    <location>
        <begin position="30"/>
        <end position="121"/>
    </location>
</feature>
<accession>A0A0D0FZF6</accession>
<dbReference type="STRING" id="1503925.TH53_07010"/>
<evidence type="ECO:0000313" key="4">
    <source>
        <dbReference type="Proteomes" id="UP000032049"/>
    </source>
</evidence>
<dbReference type="Gene3D" id="2.60.40.1120">
    <property type="entry name" value="Carboxypeptidase-like, regulatory domain"/>
    <property type="match status" value="1"/>
</dbReference>
<sequence length="233" mass="25649">MKLKPKYILFCFLPFSLLSCKKDNYDAPSSTLKGRILYNNEEIGLEYDRVPLEIYQPGFGKKGAIAASFAQDGSYSTLLFDGNYKLIIPNGQGPFKWHQNTAGVNDTLSVAVNGNQTLDLQAIPYYLIRNTVYKVAGKELTATFRVDQIITGNEAKNIERINLYVNKTQFVSGADNIISAVLPGGSMADPASLSLKVNVPAIVPAQNYVFARIGVKIEGVEDMVFSPLQKIQL</sequence>
<dbReference type="Pfam" id="PF18003">
    <property type="entry name" value="DUF3823_C"/>
    <property type="match status" value="1"/>
</dbReference>
<feature type="domain" description="DUF3823" evidence="2">
    <location>
        <begin position="126"/>
        <end position="230"/>
    </location>
</feature>
<gene>
    <name evidence="3" type="ORF">TH53_07010</name>
</gene>
<dbReference type="InterPro" id="IPR041186">
    <property type="entry name" value="DUF3823_C"/>
</dbReference>
<dbReference type="EMBL" id="JXRA01000028">
    <property type="protein sequence ID" value="KIO77899.1"/>
    <property type="molecule type" value="Genomic_DNA"/>
</dbReference>
<dbReference type="InterPro" id="IPR024278">
    <property type="entry name" value="DUF3823_N"/>
</dbReference>
<organism evidence="3 4">
    <name type="scientific">Pedobacter lusitanus</name>
    <dbReference type="NCBI Taxonomy" id="1503925"/>
    <lineage>
        <taxon>Bacteria</taxon>
        <taxon>Pseudomonadati</taxon>
        <taxon>Bacteroidota</taxon>
        <taxon>Sphingobacteriia</taxon>
        <taxon>Sphingobacteriales</taxon>
        <taxon>Sphingobacteriaceae</taxon>
        <taxon>Pedobacter</taxon>
    </lineage>
</organism>
<dbReference type="Gene3D" id="2.60.40.2060">
    <property type="match status" value="1"/>
</dbReference>
<evidence type="ECO:0000259" key="2">
    <source>
        <dbReference type="Pfam" id="PF18003"/>
    </source>
</evidence>
<proteinExistence type="predicted"/>
<reference evidence="3 4" key="1">
    <citation type="submission" date="2015-01" db="EMBL/GenBank/DDBJ databases">
        <title>Draft genome sequence of Pedobacter sp. NL19 isolated from sludge of an effluent treatment pond in an abandoned uranium mine.</title>
        <authorList>
            <person name="Santos T."/>
            <person name="Caetano T."/>
            <person name="Covas C."/>
            <person name="Cruz A."/>
            <person name="Mendo S."/>
        </authorList>
    </citation>
    <scope>NUCLEOTIDE SEQUENCE [LARGE SCALE GENOMIC DNA]</scope>
    <source>
        <strain evidence="3 4">NL19</strain>
    </source>
</reference>
<dbReference type="Pfam" id="PF12866">
    <property type="entry name" value="DUF3823"/>
    <property type="match status" value="1"/>
</dbReference>
<dbReference type="Proteomes" id="UP000032049">
    <property type="component" value="Unassembled WGS sequence"/>
</dbReference>